<dbReference type="InterPro" id="IPR036397">
    <property type="entry name" value="RNaseH_sf"/>
</dbReference>
<keyword evidence="2" id="KW-1185">Reference proteome</keyword>
<organism evidence="1 2">
    <name type="scientific">Aromatoleum toluvorans</name>
    <dbReference type="NCBI Taxonomy" id="92002"/>
    <lineage>
        <taxon>Bacteria</taxon>
        <taxon>Pseudomonadati</taxon>
        <taxon>Pseudomonadota</taxon>
        <taxon>Betaproteobacteria</taxon>
        <taxon>Rhodocyclales</taxon>
        <taxon>Rhodocyclaceae</taxon>
        <taxon>Aromatoleum</taxon>
    </lineage>
</organism>
<name>A0ABX1Q5Y8_9RHOO</name>
<proteinExistence type="predicted"/>
<accession>A0ABX1Q5Y8</accession>
<feature type="non-terminal residue" evidence="1">
    <location>
        <position position="455"/>
    </location>
</feature>
<dbReference type="InterPro" id="IPR012337">
    <property type="entry name" value="RNaseH-like_sf"/>
</dbReference>
<evidence type="ECO:0008006" key="3">
    <source>
        <dbReference type="Google" id="ProtNLM"/>
    </source>
</evidence>
<gene>
    <name evidence="1" type="ORF">GPA22_21450</name>
</gene>
<dbReference type="SUPFAM" id="SSF53098">
    <property type="entry name" value="Ribonuclease H-like"/>
    <property type="match status" value="1"/>
</dbReference>
<evidence type="ECO:0000313" key="1">
    <source>
        <dbReference type="EMBL" id="NMG46290.1"/>
    </source>
</evidence>
<evidence type="ECO:0000313" key="2">
    <source>
        <dbReference type="Proteomes" id="UP000623795"/>
    </source>
</evidence>
<dbReference type="EMBL" id="WTVN01000058">
    <property type="protein sequence ID" value="NMG46290.1"/>
    <property type="molecule type" value="Genomic_DNA"/>
</dbReference>
<protein>
    <recommendedName>
        <fullName evidence="3">Integrase catalytic domain-containing protein</fullName>
    </recommendedName>
</protein>
<dbReference type="RefSeq" id="WP_169258120.1">
    <property type="nucleotide sequence ID" value="NZ_WTVN01000058.1"/>
</dbReference>
<dbReference type="Gene3D" id="3.30.420.10">
    <property type="entry name" value="Ribonuclease H-like superfamily/Ribonuclease H"/>
    <property type="match status" value="1"/>
</dbReference>
<reference evidence="1 2" key="1">
    <citation type="submission" date="2019-12" db="EMBL/GenBank/DDBJ databases">
        <title>Comparative genomics gives insights into the taxonomy of the Azoarcus-Aromatoleum group and reveals separate origins of nif in the plant-associated Azoarcus and non-plant-associated Aromatoleum sub-groups.</title>
        <authorList>
            <person name="Lafos M."/>
            <person name="Maluk M."/>
            <person name="Batista M."/>
            <person name="Junghare M."/>
            <person name="Carmona M."/>
            <person name="Faoro H."/>
            <person name="Cruz L.M."/>
            <person name="Battistoni F."/>
            <person name="De Souza E."/>
            <person name="Pedrosa F."/>
            <person name="Chen W.-M."/>
            <person name="Poole P.S."/>
            <person name="Dixon R.A."/>
            <person name="James E.K."/>
        </authorList>
    </citation>
    <scope>NUCLEOTIDE SEQUENCE [LARGE SCALE GENOMIC DNA]</scope>
    <source>
        <strain evidence="1 2">Td21</strain>
    </source>
</reference>
<dbReference type="Proteomes" id="UP000623795">
    <property type="component" value="Unassembled WGS sequence"/>
</dbReference>
<comment type="caution">
    <text evidence="1">The sequence shown here is derived from an EMBL/GenBank/DDBJ whole genome shotgun (WGS) entry which is preliminary data.</text>
</comment>
<sequence length="455" mass="50246">MNLAAAPSMMLPVPLQSTLPANAVPAPVIASAGQWLSVEDFSTLAGVRLRMAQTAMRNAVLGRTWNGHSLQVRELEGCRGHGGKNYEVFAPSLPAPLYAKWLAARAAQPMPEAPAVTVTVPVIAHDPAAGKRSAKALWVLSIIRPILGLKRHTAERSAAIAEVLSREHTRSDGKVVRVSKSQLYEWLKRYEATHIDGLKPRQRKDIGQRRVLVTREWDKACPLDEGPKQAVAEALADYVRSLWASGAAGWAVIQQFASLKLEEMSRGAGWDAPTMTLKPACRLSRAFIEQYRRSSLLAVADKDAKRFFDDHIPRIRRSRADLKPMDVVVGDVHPIDIAIPRADGSIAYPRAICWHDVATNRLFVCLVLLEKGEGIRQTHVASAFAAMCGVWGLPLTLYLDNGSEYSWHEMMTAFAEISRLTQTLQQRFTVAELPASGELCELVSEQRQVVRANPY</sequence>